<sequence>MLAVGAGGVAAKEMDGGGAAPRSAAETKAHRSHSEAERKRRQRINGHLATLRSLLPAAARMDKATLLGEVVRHVRELKGMADDVAVVVPGEGDEVGVEENGEGEERRVRAWVCCADRPGLMGELSRAVGSVRARAVRAEMTTVGGRTRSVLEVEMMEVKGGGGEEGRPAAAALQAALRAVLLAKGPGSDGRTAESFKRPRLASRFNTT</sequence>
<dbReference type="OrthoDB" id="71302at2759"/>
<dbReference type="SUPFAM" id="SSF47459">
    <property type="entry name" value="HLH, helix-loop-helix DNA-binding domain"/>
    <property type="match status" value="1"/>
</dbReference>
<feature type="domain" description="BHLH" evidence="6">
    <location>
        <begin position="28"/>
        <end position="77"/>
    </location>
</feature>
<name>A0A6I9SGW9_ELAGV</name>
<dbReference type="PANTHER" id="PTHR45844:SF16">
    <property type="entry name" value="TRANSCRIPTION FACTOR BHLH30-LIKE"/>
    <property type="match status" value="1"/>
</dbReference>
<feature type="region of interest" description="Disordered" evidence="5">
    <location>
        <begin position="1"/>
        <end position="43"/>
    </location>
</feature>
<reference evidence="8" key="1">
    <citation type="submission" date="2025-08" db="UniProtKB">
        <authorList>
            <consortium name="RefSeq"/>
        </authorList>
    </citation>
    <scope>IDENTIFICATION</scope>
</reference>
<dbReference type="Gene3D" id="4.10.280.10">
    <property type="entry name" value="Helix-loop-helix DNA-binding domain"/>
    <property type="match status" value="1"/>
</dbReference>
<keyword evidence="7" id="KW-1185">Reference proteome</keyword>
<dbReference type="AlphaFoldDB" id="A0A6I9SGW9"/>
<evidence type="ECO:0000256" key="2">
    <source>
        <dbReference type="ARBA" id="ARBA00023015"/>
    </source>
</evidence>
<dbReference type="RefSeq" id="XP_010942676.1">
    <property type="nucleotide sequence ID" value="XM_010944374.3"/>
</dbReference>
<dbReference type="InterPro" id="IPR036638">
    <property type="entry name" value="HLH_DNA-bd_sf"/>
</dbReference>
<keyword evidence="4" id="KW-0804">Transcription</keyword>
<evidence type="ECO:0000256" key="3">
    <source>
        <dbReference type="ARBA" id="ARBA00023125"/>
    </source>
</evidence>
<evidence type="ECO:0000256" key="4">
    <source>
        <dbReference type="ARBA" id="ARBA00023163"/>
    </source>
</evidence>
<dbReference type="GO" id="GO:0003677">
    <property type="term" value="F:DNA binding"/>
    <property type="evidence" value="ECO:0007669"/>
    <property type="project" value="UniProtKB-KW"/>
</dbReference>
<dbReference type="GO" id="GO:0046983">
    <property type="term" value="F:protein dimerization activity"/>
    <property type="evidence" value="ECO:0007669"/>
    <property type="project" value="InterPro"/>
</dbReference>
<evidence type="ECO:0000256" key="5">
    <source>
        <dbReference type="SAM" id="MobiDB-lite"/>
    </source>
</evidence>
<evidence type="ECO:0000259" key="6">
    <source>
        <dbReference type="PROSITE" id="PS50888"/>
    </source>
</evidence>
<proteinExistence type="inferred from homology"/>
<dbReference type="FunCoup" id="A0A6I9SGW9">
    <property type="interactions" value="106"/>
</dbReference>
<evidence type="ECO:0000313" key="7">
    <source>
        <dbReference type="Proteomes" id="UP000504607"/>
    </source>
</evidence>
<dbReference type="GeneID" id="105060592"/>
<dbReference type="InterPro" id="IPR045847">
    <property type="entry name" value="AIG1-like"/>
</dbReference>
<dbReference type="Pfam" id="PF00010">
    <property type="entry name" value="HLH"/>
    <property type="match status" value="1"/>
</dbReference>
<accession>A0A6I9SGW9</accession>
<dbReference type="InParanoid" id="A0A6I9SGW9"/>
<dbReference type="Proteomes" id="UP000504607">
    <property type="component" value="Unplaced"/>
</dbReference>
<keyword evidence="3" id="KW-0238">DNA-binding</keyword>
<dbReference type="PANTHER" id="PTHR45844">
    <property type="entry name" value="TRANSCRIPTION FACTOR BHLH30"/>
    <property type="match status" value="1"/>
</dbReference>
<gene>
    <name evidence="8" type="primary">LOC105060592</name>
</gene>
<evidence type="ECO:0000256" key="1">
    <source>
        <dbReference type="ARBA" id="ARBA00005510"/>
    </source>
</evidence>
<dbReference type="InterPro" id="IPR011598">
    <property type="entry name" value="bHLH_dom"/>
</dbReference>
<comment type="similarity">
    <text evidence="1">Belongs to the bHLH protein family.</text>
</comment>
<evidence type="ECO:0000313" key="8">
    <source>
        <dbReference type="RefSeq" id="XP_010942676.1"/>
    </source>
</evidence>
<dbReference type="KEGG" id="egu:105060592"/>
<dbReference type="SMART" id="SM00353">
    <property type="entry name" value="HLH"/>
    <property type="match status" value="1"/>
</dbReference>
<dbReference type="GO" id="GO:0003700">
    <property type="term" value="F:DNA-binding transcription factor activity"/>
    <property type="evidence" value="ECO:0007669"/>
    <property type="project" value="InterPro"/>
</dbReference>
<organism evidence="7 8">
    <name type="scientific">Elaeis guineensis var. tenera</name>
    <name type="common">Oil palm</name>
    <dbReference type="NCBI Taxonomy" id="51953"/>
    <lineage>
        <taxon>Eukaryota</taxon>
        <taxon>Viridiplantae</taxon>
        <taxon>Streptophyta</taxon>
        <taxon>Embryophyta</taxon>
        <taxon>Tracheophyta</taxon>
        <taxon>Spermatophyta</taxon>
        <taxon>Magnoliopsida</taxon>
        <taxon>Liliopsida</taxon>
        <taxon>Arecaceae</taxon>
        <taxon>Arecoideae</taxon>
        <taxon>Cocoseae</taxon>
        <taxon>Elaeidinae</taxon>
        <taxon>Elaeis</taxon>
    </lineage>
</organism>
<feature type="region of interest" description="Disordered" evidence="5">
    <location>
        <begin position="186"/>
        <end position="208"/>
    </location>
</feature>
<dbReference type="PROSITE" id="PS50888">
    <property type="entry name" value="BHLH"/>
    <property type="match status" value="1"/>
</dbReference>
<feature type="compositionally biased region" description="Basic and acidic residues" evidence="5">
    <location>
        <begin position="25"/>
        <end position="38"/>
    </location>
</feature>
<keyword evidence="2" id="KW-0805">Transcription regulation</keyword>
<protein>
    <submittedName>
        <fullName evidence="8">Transcription factor bHLH30-like</fullName>
    </submittedName>
</protein>